<keyword evidence="10 19" id="KW-1133">Transmembrane helix</keyword>
<dbReference type="EC" id="2.7.1.66" evidence="20"/>
<evidence type="ECO:0000256" key="6">
    <source>
        <dbReference type="ARBA" id="ARBA00022692"/>
    </source>
</evidence>
<evidence type="ECO:0000256" key="1">
    <source>
        <dbReference type="ARBA" id="ARBA00004651"/>
    </source>
</evidence>
<evidence type="ECO:0000256" key="5">
    <source>
        <dbReference type="ARBA" id="ARBA00022679"/>
    </source>
</evidence>
<dbReference type="STRING" id="1454003.AW10_01978"/>
<evidence type="ECO:0000256" key="18">
    <source>
        <dbReference type="PIRSR" id="PIRSR600829-4"/>
    </source>
</evidence>
<evidence type="ECO:0000256" key="15">
    <source>
        <dbReference type="PIRSR" id="PIRSR600829-1"/>
    </source>
</evidence>
<keyword evidence="7 17" id="KW-0547">Nucleotide-binding</keyword>
<dbReference type="GO" id="GO:0005886">
    <property type="term" value="C:plasma membrane"/>
    <property type="evidence" value="ECO:0007669"/>
    <property type="project" value="UniProtKB-SubCell"/>
</dbReference>
<evidence type="ECO:0000256" key="3">
    <source>
        <dbReference type="ARBA" id="ARBA00022475"/>
    </source>
</evidence>
<feature type="binding site" evidence="17">
    <location>
        <position position="72"/>
    </location>
    <ligand>
        <name>ATP</name>
        <dbReference type="ChEBI" id="CHEBI:30616"/>
    </ligand>
</feature>
<keyword evidence="14" id="KW-1208">Phospholipid metabolism</keyword>
<keyword evidence="8 20" id="KW-0418">Kinase</keyword>
<dbReference type="PATRIC" id="fig|1454003.3.peg.2027"/>
<dbReference type="PANTHER" id="PTHR34299">
    <property type="entry name" value="DIACYLGLYCEROL KINASE"/>
    <property type="match status" value="1"/>
</dbReference>
<keyword evidence="4" id="KW-0444">Lipid biosynthesis</keyword>
<feature type="binding site" evidence="17">
    <location>
        <begin position="81"/>
        <end position="83"/>
    </location>
    <ligand>
        <name>ATP</name>
        <dbReference type="ChEBI" id="CHEBI:30616"/>
    </ligand>
</feature>
<evidence type="ECO:0000313" key="21">
    <source>
        <dbReference type="Proteomes" id="UP000021816"/>
    </source>
</evidence>
<gene>
    <name evidence="20" type="primary">dgkA_1</name>
    <name evidence="20" type="ORF">AW10_01978</name>
</gene>
<evidence type="ECO:0000256" key="8">
    <source>
        <dbReference type="ARBA" id="ARBA00022777"/>
    </source>
</evidence>
<evidence type="ECO:0000256" key="9">
    <source>
        <dbReference type="ARBA" id="ARBA00022840"/>
    </source>
</evidence>
<dbReference type="GO" id="GO:0008654">
    <property type="term" value="P:phospholipid biosynthetic process"/>
    <property type="evidence" value="ECO:0007669"/>
    <property type="project" value="UniProtKB-KW"/>
</dbReference>
<dbReference type="EMBL" id="JEMX01000039">
    <property type="protein sequence ID" value="EXI80201.1"/>
    <property type="molecule type" value="Genomic_DNA"/>
</dbReference>
<organism evidence="20 21">
    <name type="scientific">Candidatus Accumulibacter appositus</name>
    <dbReference type="NCBI Taxonomy" id="1454003"/>
    <lineage>
        <taxon>Bacteria</taxon>
        <taxon>Pseudomonadati</taxon>
        <taxon>Pseudomonadota</taxon>
        <taxon>Betaproteobacteria</taxon>
        <taxon>Candidatus Accumulibacter</taxon>
    </lineage>
</organism>
<keyword evidence="5 20" id="KW-0808">Transferase</keyword>
<accession>A0A011NXY5</accession>
<dbReference type="Pfam" id="PF01219">
    <property type="entry name" value="DAGK_prokar"/>
    <property type="match status" value="1"/>
</dbReference>
<comment type="similarity">
    <text evidence="2">Belongs to the bacterial diacylglycerol kinase family.</text>
</comment>
<dbReference type="GO" id="GO:0046872">
    <property type="term" value="F:metal ion binding"/>
    <property type="evidence" value="ECO:0007669"/>
    <property type="project" value="UniProtKB-KW"/>
</dbReference>
<name>A0A011NXY5_9PROT</name>
<feature type="binding site" evidence="18">
    <location>
        <position position="72"/>
    </location>
    <ligand>
        <name>a divalent metal cation</name>
        <dbReference type="ChEBI" id="CHEBI:60240"/>
    </ligand>
</feature>
<dbReference type="Gene3D" id="1.10.287.3610">
    <property type="match status" value="1"/>
</dbReference>
<evidence type="ECO:0000313" key="20">
    <source>
        <dbReference type="EMBL" id="EXI80201.1"/>
    </source>
</evidence>
<feature type="transmembrane region" description="Helical" evidence="19">
    <location>
        <begin position="50"/>
        <end position="71"/>
    </location>
</feature>
<feature type="transmembrane region" description="Helical" evidence="19">
    <location>
        <begin position="27"/>
        <end position="44"/>
    </location>
</feature>
<keyword evidence="3" id="KW-1003">Cell membrane</keyword>
<sequence>MKNQAFTKKLRNAFAGIGCAWTEERNFRVHVALGLVTLLGFAVLQPTALWWALIVVCIALVLAAELLNSAVEALTDHLHPELHPVIGKVKDMLAGMVLVISFGAAVVAMLALYATVAAWSP</sequence>
<evidence type="ECO:0000256" key="7">
    <source>
        <dbReference type="ARBA" id="ARBA00022741"/>
    </source>
</evidence>
<evidence type="ECO:0000256" key="13">
    <source>
        <dbReference type="ARBA" id="ARBA00023209"/>
    </source>
</evidence>
<evidence type="ECO:0000256" key="16">
    <source>
        <dbReference type="PIRSR" id="PIRSR600829-2"/>
    </source>
</evidence>
<keyword evidence="13" id="KW-0594">Phospholipid biosynthesis</keyword>
<evidence type="ECO:0000256" key="11">
    <source>
        <dbReference type="ARBA" id="ARBA00023098"/>
    </source>
</evidence>
<feature type="active site" description="Proton acceptor" evidence="15">
    <location>
        <position position="65"/>
    </location>
</feature>
<dbReference type="GO" id="GO:0036433">
    <property type="term" value="F:di-trans, poly-cis-undecaprenol kinase activity"/>
    <property type="evidence" value="ECO:0007669"/>
    <property type="project" value="UniProtKB-EC"/>
</dbReference>
<keyword evidence="6 19" id="KW-0812">Transmembrane</keyword>
<evidence type="ECO:0000256" key="2">
    <source>
        <dbReference type="ARBA" id="ARBA00005967"/>
    </source>
</evidence>
<feature type="transmembrane region" description="Helical" evidence="19">
    <location>
        <begin position="92"/>
        <end position="119"/>
    </location>
</feature>
<dbReference type="PANTHER" id="PTHR34299:SF1">
    <property type="entry name" value="DIACYLGLYCEROL KINASE"/>
    <property type="match status" value="1"/>
</dbReference>
<dbReference type="Proteomes" id="UP000021816">
    <property type="component" value="Unassembled WGS sequence"/>
</dbReference>
<feature type="binding site" evidence="16">
    <location>
        <position position="65"/>
    </location>
    <ligand>
        <name>substrate</name>
    </ligand>
</feature>
<feature type="binding site" evidence="17">
    <location>
        <begin position="90"/>
        <end position="91"/>
    </location>
    <ligand>
        <name>ATP</name>
        <dbReference type="ChEBI" id="CHEBI:30616"/>
    </ligand>
</feature>
<keyword evidence="18" id="KW-0460">Magnesium</keyword>
<evidence type="ECO:0000256" key="17">
    <source>
        <dbReference type="PIRSR" id="PIRSR600829-3"/>
    </source>
</evidence>
<evidence type="ECO:0000256" key="12">
    <source>
        <dbReference type="ARBA" id="ARBA00023136"/>
    </source>
</evidence>
<dbReference type="AlphaFoldDB" id="A0A011NXY5"/>
<protein>
    <submittedName>
        <fullName evidence="20">Undecaprenol kinase</fullName>
        <ecNumber evidence="20">2.7.1.66</ecNumber>
    </submittedName>
</protein>
<keyword evidence="12 19" id="KW-0472">Membrane</keyword>
<feature type="binding site" evidence="17">
    <location>
        <position position="24"/>
    </location>
    <ligand>
        <name>ATP</name>
        <dbReference type="ChEBI" id="CHEBI:30616"/>
    </ligand>
</feature>
<evidence type="ECO:0000256" key="10">
    <source>
        <dbReference type="ARBA" id="ARBA00022989"/>
    </source>
</evidence>
<keyword evidence="9 17" id="KW-0067">ATP-binding</keyword>
<dbReference type="InterPro" id="IPR036945">
    <property type="entry name" value="DAGK_sf"/>
</dbReference>
<feature type="binding site" evidence="18">
    <location>
        <position position="24"/>
    </location>
    <ligand>
        <name>a divalent metal cation</name>
        <dbReference type="ChEBI" id="CHEBI:60240"/>
    </ligand>
</feature>
<proteinExistence type="inferred from homology"/>
<evidence type="ECO:0000256" key="19">
    <source>
        <dbReference type="SAM" id="Phobius"/>
    </source>
</evidence>
<keyword evidence="11" id="KW-0443">Lipid metabolism</keyword>
<comment type="caution">
    <text evidence="20">The sequence shown here is derived from an EMBL/GenBank/DDBJ whole genome shotgun (WGS) entry which is preliminary data.</text>
</comment>
<comment type="subcellular location">
    <subcellularLocation>
        <location evidence="1">Cell membrane</location>
        <topology evidence="1">Multi-pass membrane protein</topology>
    </subcellularLocation>
</comment>
<keyword evidence="18" id="KW-0479">Metal-binding</keyword>
<evidence type="ECO:0000256" key="4">
    <source>
        <dbReference type="ARBA" id="ARBA00022516"/>
    </source>
</evidence>
<dbReference type="InterPro" id="IPR000829">
    <property type="entry name" value="DAGK"/>
</dbReference>
<reference evidence="20 21" key="1">
    <citation type="submission" date="2014-02" db="EMBL/GenBank/DDBJ databases">
        <title>Expanding our view of genomic diversity in Candidatus Accumulibacter clades.</title>
        <authorList>
            <person name="Skennerton C.T."/>
            <person name="Barr J.J."/>
            <person name="Slater F.R."/>
            <person name="Bond P.L."/>
            <person name="Tyson G.W."/>
        </authorList>
    </citation>
    <scope>NUCLEOTIDE SEQUENCE [LARGE SCALE GENOMIC DNA]</scope>
    <source>
        <strain evidence="21">BA-92</strain>
    </source>
</reference>
<evidence type="ECO:0000256" key="14">
    <source>
        <dbReference type="ARBA" id="ARBA00023264"/>
    </source>
</evidence>
<dbReference type="CDD" id="cd14263">
    <property type="entry name" value="DAGK_IM_like"/>
    <property type="match status" value="1"/>
</dbReference>
<dbReference type="GO" id="GO:0005524">
    <property type="term" value="F:ATP binding"/>
    <property type="evidence" value="ECO:0007669"/>
    <property type="project" value="UniProtKB-KW"/>
</dbReference>
<comment type="cofactor">
    <cofactor evidence="18">
        <name>Mg(2+)</name>
        <dbReference type="ChEBI" id="CHEBI:18420"/>
    </cofactor>
    <text evidence="18">Mn(2+), Zn(2+), Cd(2+) and Co(2+) support activity to lesser extents.</text>
</comment>